<protein>
    <recommendedName>
        <fullName evidence="3">Polyketide cyclase/dehydrase/lipid transport protein</fullName>
    </recommendedName>
</protein>
<organism evidence="1 2">
    <name type="scientific">Paractinoplanes rhizophilus</name>
    <dbReference type="NCBI Taxonomy" id="1416877"/>
    <lineage>
        <taxon>Bacteria</taxon>
        <taxon>Bacillati</taxon>
        <taxon>Actinomycetota</taxon>
        <taxon>Actinomycetes</taxon>
        <taxon>Micromonosporales</taxon>
        <taxon>Micromonosporaceae</taxon>
        <taxon>Paractinoplanes</taxon>
    </lineage>
</organism>
<keyword evidence="2" id="KW-1185">Reference proteome</keyword>
<reference evidence="2" key="1">
    <citation type="journal article" date="2019" name="Int. J. Syst. Evol. Microbiol.">
        <title>The Global Catalogue of Microorganisms (GCM) 10K type strain sequencing project: providing services to taxonomists for standard genome sequencing and annotation.</title>
        <authorList>
            <consortium name="The Broad Institute Genomics Platform"/>
            <consortium name="The Broad Institute Genome Sequencing Center for Infectious Disease"/>
            <person name="Wu L."/>
            <person name="Ma J."/>
        </authorList>
    </citation>
    <scope>NUCLEOTIDE SEQUENCE [LARGE SCALE GENOMIC DNA]</scope>
    <source>
        <strain evidence="2">XZYJT-10</strain>
    </source>
</reference>
<dbReference type="EMBL" id="JBHTBJ010000004">
    <property type="protein sequence ID" value="MFC7274091.1"/>
    <property type="molecule type" value="Genomic_DNA"/>
</dbReference>
<gene>
    <name evidence="1" type="ORF">ACFQS1_08880</name>
</gene>
<evidence type="ECO:0000313" key="1">
    <source>
        <dbReference type="EMBL" id="MFC7274091.1"/>
    </source>
</evidence>
<evidence type="ECO:0008006" key="3">
    <source>
        <dbReference type="Google" id="ProtNLM"/>
    </source>
</evidence>
<evidence type="ECO:0000313" key="2">
    <source>
        <dbReference type="Proteomes" id="UP001596548"/>
    </source>
</evidence>
<dbReference type="RefSeq" id="WP_378965715.1">
    <property type="nucleotide sequence ID" value="NZ_JBHTBJ010000004.1"/>
</dbReference>
<name>A0ABW2HQQ6_9ACTN</name>
<comment type="caution">
    <text evidence="1">The sequence shown here is derived from an EMBL/GenBank/DDBJ whole genome shotgun (WGS) entry which is preliminary data.</text>
</comment>
<dbReference type="Proteomes" id="UP001596548">
    <property type="component" value="Unassembled WGS sequence"/>
</dbReference>
<sequence>MTELLALHALVEAPPDRVAELLLDVRPGGRSPLAVGGEAAGGEVTETGEVTGTGEGDSFDVVKDGSRMTVTVDRDRREVALQGEWWYRGVTSVEPDPRGSRVVHRIFNVAEGAGWAVRFVSRGPLNAAPRTFADMVHRIGETLGVAARVLDD</sequence>
<accession>A0ABW2HQQ6</accession>
<proteinExistence type="predicted"/>